<evidence type="ECO:0000256" key="1">
    <source>
        <dbReference type="SAM" id="MobiDB-lite"/>
    </source>
</evidence>
<feature type="region of interest" description="Disordered" evidence="1">
    <location>
        <begin position="362"/>
        <end position="468"/>
    </location>
</feature>
<name>A0ABR2ZAB5_9AGAR</name>
<evidence type="ECO:0000313" key="2">
    <source>
        <dbReference type="EMBL" id="KAL0058162.1"/>
    </source>
</evidence>
<sequence length="822" mass="90935">MSTSDTVLPKPKPKKRGRAEWPKGKKLELLLGLENLFRESHPRMYSKATQDFIDKWGYDLDPDVEPEEGKDYTPRDINDFAEGKERDEEEAKRRDFQRTLREAQQIANWARYRWTRKKMDSASIATLLKTVGTLQETQPRRAREVQYYQQKYYKQKHRVEFNKYWNTAKKRLPESERLNELNAYCRRKWEQEDEEEKEKIRAEIEANYCEEKAEHARLGQWSNDAEGYLEVQRRIEEIMVPIADAIAQLFGLGVSIFLYGPRANGKIGVDSISSEVPDTQTNRYLKDFDPKAMSRVHAFCERFAQATFTPEYCRSRIVEGYEEEDDEDDEDEPALTLGRVIRSTPEGLCFIGAKGKVVRASDPTMTVPTTANGPTTATPSSSSSTTTTTTQTTTVPSSTTTSSTPSTMSQSDVTQVLKKNFTSPPSISSLGPSLPPPAAQSLDDTSFLTPISASNPADTNPQLSSLIPFEGFGGNDWSSSSSHSHAGDPWQSGNLTQLLHSTNTSHEMTGYQTPGWVNGPVQAFDRNTLPAFSGIPGFSEFNSVPDANCFDQQAVLPTGPTFFDNPPILSLPTASAADPAQGSLIQNVVAHDGEATRADNPGSLPTQSFTSLSPLGPLAQSLHPPQGDITPTPMVVRETANQDLELTANQVLRDTTTQHDAPTQKPVAEGKENSPARVRRKRLSPDDGDDSTKQGRQKKAKDNGGNVEKGEEVSAQDRAVGDIRGFERTMGKRQTKRPAHLTAFGLELTDHRVRMLDGESVDKDPDPGVSRRSAAALKAAETRRRNKASKAAAMVHKPEGEGGTESVVGEGGRRRKSRKKTG</sequence>
<dbReference type="EMBL" id="JBBXMP010000356">
    <property type="protein sequence ID" value="KAL0058162.1"/>
    <property type="molecule type" value="Genomic_DNA"/>
</dbReference>
<feature type="compositionally biased region" description="Basic and acidic residues" evidence="1">
    <location>
        <begin position="719"/>
        <end position="730"/>
    </location>
</feature>
<gene>
    <name evidence="2" type="ORF">AAF712_015169</name>
</gene>
<organism evidence="2 3">
    <name type="scientific">Marasmius tenuissimus</name>
    <dbReference type="NCBI Taxonomy" id="585030"/>
    <lineage>
        <taxon>Eukaryota</taxon>
        <taxon>Fungi</taxon>
        <taxon>Dikarya</taxon>
        <taxon>Basidiomycota</taxon>
        <taxon>Agaricomycotina</taxon>
        <taxon>Agaricomycetes</taxon>
        <taxon>Agaricomycetidae</taxon>
        <taxon>Agaricales</taxon>
        <taxon>Marasmiineae</taxon>
        <taxon>Marasmiaceae</taxon>
        <taxon>Marasmius</taxon>
    </lineage>
</organism>
<feature type="compositionally biased region" description="Basic and acidic residues" evidence="1">
    <location>
        <begin position="67"/>
        <end position="95"/>
    </location>
</feature>
<reference evidence="2 3" key="1">
    <citation type="submission" date="2024-05" db="EMBL/GenBank/DDBJ databases">
        <title>A draft genome resource for the thread blight pathogen Marasmius tenuissimus strain MS-2.</title>
        <authorList>
            <person name="Yulfo-Soto G.E."/>
            <person name="Baruah I.K."/>
            <person name="Amoako-Attah I."/>
            <person name="Bukari Y."/>
            <person name="Meinhardt L.W."/>
            <person name="Bailey B.A."/>
            <person name="Cohen S.P."/>
        </authorList>
    </citation>
    <scope>NUCLEOTIDE SEQUENCE [LARGE SCALE GENOMIC DNA]</scope>
    <source>
        <strain evidence="2 3">MS-2</strain>
    </source>
</reference>
<accession>A0ABR2ZAB5</accession>
<keyword evidence="3" id="KW-1185">Reference proteome</keyword>
<feature type="region of interest" description="Disordered" evidence="1">
    <location>
        <begin position="476"/>
        <end position="495"/>
    </location>
</feature>
<feature type="region of interest" description="Disordered" evidence="1">
    <location>
        <begin position="757"/>
        <end position="822"/>
    </location>
</feature>
<feature type="region of interest" description="Disordered" evidence="1">
    <location>
        <begin position="64"/>
        <end position="95"/>
    </location>
</feature>
<feature type="compositionally biased region" description="Basic and acidic residues" evidence="1">
    <location>
        <begin position="757"/>
        <end position="766"/>
    </location>
</feature>
<evidence type="ECO:0000313" key="3">
    <source>
        <dbReference type="Proteomes" id="UP001437256"/>
    </source>
</evidence>
<feature type="compositionally biased region" description="Polar residues" evidence="1">
    <location>
        <begin position="443"/>
        <end position="465"/>
    </location>
</feature>
<feature type="region of interest" description="Disordered" evidence="1">
    <location>
        <begin position="656"/>
        <end position="738"/>
    </location>
</feature>
<dbReference type="Proteomes" id="UP001437256">
    <property type="component" value="Unassembled WGS sequence"/>
</dbReference>
<feature type="region of interest" description="Disordered" evidence="1">
    <location>
        <begin position="595"/>
        <end position="633"/>
    </location>
</feature>
<feature type="compositionally biased region" description="Low complexity" evidence="1">
    <location>
        <begin position="423"/>
        <end position="432"/>
    </location>
</feature>
<feature type="region of interest" description="Disordered" evidence="1">
    <location>
        <begin position="1"/>
        <end position="21"/>
    </location>
</feature>
<comment type="caution">
    <text evidence="2">The sequence shown here is derived from an EMBL/GenBank/DDBJ whole genome shotgun (WGS) entry which is preliminary data.</text>
</comment>
<protein>
    <submittedName>
        <fullName evidence="2">Uncharacterized protein</fullName>
    </submittedName>
</protein>
<feature type="compositionally biased region" description="Low complexity" evidence="1">
    <location>
        <begin position="364"/>
        <end position="411"/>
    </location>
</feature>
<feature type="compositionally biased region" description="Basic residues" evidence="1">
    <location>
        <begin position="813"/>
        <end position="822"/>
    </location>
</feature>
<feature type="compositionally biased region" description="Polar residues" evidence="1">
    <location>
        <begin position="603"/>
        <end position="613"/>
    </location>
</feature>
<proteinExistence type="predicted"/>